<feature type="domain" description="Sialidase" evidence="7">
    <location>
        <begin position="35"/>
        <end position="264"/>
    </location>
</feature>
<keyword evidence="4" id="KW-0442">Lipid degradation</keyword>
<dbReference type="PANTHER" id="PTHR10628">
    <property type="entry name" value="SIALIDASE"/>
    <property type="match status" value="1"/>
</dbReference>
<evidence type="ECO:0000256" key="2">
    <source>
        <dbReference type="ARBA" id="ARBA00009348"/>
    </source>
</evidence>
<comment type="catalytic activity">
    <reaction evidence="1">
        <text>Hydrolysis of alpha-(2-&gt;3)-, alpha-(2-&gt;6)-, alpha-(2-&gt;8)- glycosidic linkages of terminal sialic acid residues in oligosaccharides, glycoproteins, glycolipids, colominic acid and synthetic substrates.</text>
        <dbReference type="EC" id="3.2.1.18"/>
    </reaction>
</comment>
<keyword evidence="4" id="KW-0443">Lipid metabolism</keyword>
<evidence type="ECO:0000313" key="8">
    <source>
        <dbReference type="EMBL" id="DBA25865.1"/>
    </source>
</evidence>
<gene>
    <name evidence="8" type="ORF">GDO54_010206</name>
</gene>
<dbReference type="Pfam" id="PF13088">
    <property type="entry name" value="BNR_2"/>
    <property type="match status" value="1"/>
</dbReference>
<keyword evidence="5" id="KW-0119">Carbohydrate metabolism</keyword>
<name>A0AAV3ALF3_PYXAD</name>
<dbReference type="InterPro" id="IPR026856">
    <property type="entry name" value="Sialidase_fam"/>
</dbReference>
<dbReference type="EC" id="3.2.1.18" evidence="3"/>
<evidence type="ECO:0000256" key="1">
    <source>
        <dbReference type="ARBA" id="ARBA00000427"/>
    </source>
</evidence>
<dbReference type="EMBL" id="DYDO01000004">
    <property type="protein sequence ID" value="DBA25865.1"/>
    <property type="molecule type" value="Genomic_DNA"/>
</dbReference>
<evidence type="ECO:0000256" key="5">
    <source>
        <dbReference type="ARBA" id="ARBA00023277"/>
    </source>
</evidence>
<organism evidence="8 9">
    <name type="scientific">Pyxicephalus adspersus</name>
    <name type="common">African bullfrog</name>
    <dbReference type="NCBI Taxonomy" id="30357"/>
    <lineage>
        <taxon>Eukaryota</taxon>
        <taxon>Metazoa</taxon>
        <taxon>Chordata</taxon>
        <taxon>Craniata</taxon>
        <taxon>Vertebrata</taxon>
        <taxon>Euteleostomi</taxon>
        <taxon>Amphibia</taxon>
        <taxon>Batrachia</taxon>
        <taxon>Anura</taxon>
        <taxon>Neobatrachia</taxon>
        <taxon>Ranoidea</taxon>
        <taxon>Pyxicephalidae</taxon>
        <taxon>Pyxicephalinae</taxon>
        <taxon>Pyxicephalus</taxon>
    </lineage>
</organism>
<dbReference type="GO" id="GO:0016020">
    <property type="term" value="C:membrane"/>
    <property type="evidence" value="ECO:0007669"/>
    <property type="project" value="TreeGrafter"/>
</dbReference>
<evidence type="ECO:0000313" key="9">
    <source>
        <dbReference type="Proteomes" id="UP001181693"/>
    </source>
</evidence>
<dbReference type="InterPro" id="IPR011040">
    <property type="entry name" value="Sialidase"/>
</dbReference>
<comment type="similarity">
    <text evidence="2">Belongs to the glycosyl hydrolase 33 family.</text>
</comment>
<evidence type="ECO:0000259" key="7">
    <source>
        <dbReference type="Pfam" id="PF13088"/>
    </source>
</evidence>
<dbReference type="SUPFAM" id="SSF50939">
    <property type="entry name" value="Sialidases"/>
    <property type="match status" value="1"/>
</dbReference>
<keyword evidence="6" id="KW-0326">Glycosidase</keyword>
<dbReference type="FunFam" id="2.120.10.10:FF:000005">
    <property type="entry name" value="Neuraminidase 4"/>
    <property type="match status" value="1"/>
</dbReference>
<evidence type="ECO:0000256" key="4">
    <source>
        <dbReference type="ARBA" id="ARBA00022963"/>
    </source>
</evidence>
<reference evidence="8" key="1">
    <citation type="thesis" date="2020" institute="ProQuest LLC" country="789 East Eisenhower Parkway, Ann Arbor, MI, USA">
        <title>Comparative Genomics and Chromosome Evolution.</title>
        <authorList>
            <person name="Mudd A.B."/>
        </authorList>
    </citation>
    <scope>NUCLEOTIDE SEQUENCE</scope>
    <source>
        <strain evidence="8">1538</strain>
        <tissue evidence="8">Blood</tissue>
    </source>
</reference>
<sequence length="513" mass="57386">MGSRHVPARTVLFEREKNGVTYRVPALLYIPRWSTLLAFAEERLSVDDAHANLLVLRRGTFYRNYVEWEDMIAVDRACLPGHRSMNPCPIYDDFTGQIFLFFIAVLGSTTETYQIITGRNLARLCYVTSVDQGRSWSDVTDLTHKVIGESLKEWATFALGPGHGIQLKSGRLLLPAYTYHINCRDCFGKLCRTTPKAFAFRSDDHGKSWKVGELIPNLQTVECQLVSVDEEDGSNVLYCNARSSLGFRVQALSSDGGIVFQPGQLVDKLVETSNGCHGSVIGFPAPLDFLSKHTINNPVCCQSQSSVVLAKLSDVKKWKTKSPHAHDQLSTFKNSLQQCQSSSGSGIYKLVCHGQIIWEDVCKNNCYTNMESSIKLMLQHKTHHKTGNRFQTPTWVLYSHPTSSHSRVNLGVYLSAYPKDADSWRGPWVIYEGPSAYSDLSYMELPSAEDGSMGLPPIVAFACLYENGLTSPYEQISFSIFTLYEVIQNLPLKPSVLNYPISKDKRKGNCTTS</sequence>
<keyword evidence="6" id="KW-0378">Hydrolase</keyword>
<dbReference type="AlphaFoldDB" id="A0AAV3ALF3"/>
<keyword evidence="9" id="KW-1185">Reference proteome</keyword>
<dbReference type="PANTHER" id="PTHR10628:SF22">
    <property type="entry name" value="SIALIDASE-4"/>
    <property type="match status" value="1"/>
</dbReference>
<evidence type="ECO:0000256" key="3">
    <source>
        <dbReference type="ARBA" id="ARBA00012733"/>
    </source>
</evidence>
<proteinExistence type="inferred from homology"/>
<dbReference type="CDD" id="cd15482">
    <property type="entry name" value="Sialidase_non-viral"/>
    <property type="match status" value="1"/>
</dbReference>
<dbReference type="Gene3D" id="2.120.10.10">
    <property type="match status" value="2"/>
</dbReference>
<dbReference type="InterPro" id="IPR036278">
    <property type="entry name" value="Sialidase_sf"/>
</dbReference>
<dbReference type="GO" id="GO:0009313">
    <property type="term" value="P:oligosaccharide catabolic process"/>
    <property type="evidence" value="ECO:0007669"/>
    <property type="project" value="TreeGrafter"/>
</dbReference>
<dbReference type="GO" id="GO:0006689">
    <property type="term" value="P:ganglioside catabolic process"/>
    <property type="evidence" value="ECO:0007669"/>
    <property type="project" value="TreeGrafter"/>
</dbReference>
<comment type="caution">
    <text evidence="8">The sequence shown here is derived from an EMBL/GenBank/DDBJ whole genome shotgun (WGS) entry which is preliminary data.</text>
</comment>
<protein>
    <recommendedName>
        <fullName evidence="3">exo-alpha-sialidase</fullName>
        <ecNumber evidence="3">3.2.1.18</ecNumber>
    </recommendedName>
</protein>
<dbReference type="GO" id="GO:0005737">
    <property type="term" value="C:cytoplasm"/>
    <property type="evidence" value="ECO:0007669"/>
    <property type="project" value="TreeGrafter"/>
</dbReference>
<dbReference type="GO" id="GO:0004308">
    <property type="term" value="F:exo-alpha-sialidase activity"/>
    <property type="evidence" value="ECO:0007669"/>
    <property type="project" value="UniProtKB-EC"/>
</dbReference>
<dbReference type="Proteomes" id="UP001181693">
    <property type="component" value="Unassembled WGS sequence"/>
</dbReference>
<accession>A0AAV3ALF3</accession>
<evidence type="ECO:0000256" key="6">
    <source>
        <dbReference type="ARBA" id="ARBA00023295"/>
    </source>
</evidence>